<dbReference type="RefSeq" id="WP_079291583.1">
    <property type="nucleotide sequence ID" value="NZ_MWPS01000038.1"/>
</dbReference>
<dbReference type="CDD" id="cd03416">
    <property type="entry name" value="CbiX_SirB_N"/>
    <property type="match status" value="1"/>
</dbReference>
<proteinExistence type="predicted"/>
<dbReference type="SUPFAM" id="SSF53800">
    <property type="entry name" value="Chelatase"/>
    <property type="match status" value="1"/>
</dbReference>
<gene>
    <name evidence="3" type="ORF">B2M26_12560</name>
</gene>
<dbReference type="Pfam" id="PF01903">
    <property type="entry name" value="CbiX"/>
    <property type="match status" value="2"/>
</dbReference>
<keyword evidence="2" id="KW-0456">Lyase</keyword>
<accession>A0A1V4ER16</accession>
<keyword evidence="4" id="KW-1185">Reference proteome</keyword>
<evidence type="ECO:0000313" key="4">
    <source>
        <dbReference type="Proteomes" id="UP000190229"/>
    </source>
</evidence>
<evidence type="ECO:0000256" key="1">
    <source>
        <dbReference type="ARBA" id="ARBA00022723"/>
    </source>
</evidence>
<evidence type="ECO:0008006" key="5">
    <source>
        <dbReference type="Google" id="ProtNLM"/>
    </source>
</evidence>
<dbReference type="PANTHER" id="PTHR33542:SF3">
    <property type="entry name" value="SIROHYDROCHLORIN FERROCHELATASE, CHLOROPLASTIC"/>
    <property type="match status" value="1"/>
</dbReference>
<dbReference type="EMBL" id="MWPS01000038">
    <property type="protein sequence ID" value="OPG15290.1"/>
    <property type="molecule type" value="Genomic_DNA"/>
</dbReference>
<dbReference type="InterPro" id="IPR050963">
    <property type="entry name" value="Sirohydro_Cobaltochel/CbiX"/>
</dbReference>
<dbReference type="Gene3D" id="3.40.50.1400">
    <property type="match status" value="2"/>
</dbReference>
<dbReference type="Proteomes" id="UP000190229">
    <property type="component" value="Unassembled WGS sequence"/>
</dbReference>
<comment type="caution">
    <text evidence="3">The sequence shown here is derived from an EMBL/GenBank/DDBJ whole genome shotgun (WGS) entry which is preliminary data.</text>
</comment>
<evidence type="ECO:0000313" key="3">
    <source>
        <dbReference type="EMBL" id="OPG15290.1"/>
    </source>
</evidence>
<dbReference type="PANTHER" id="PTHR33542">
    <property type="entry name" value="SIROHYDROCHLORIN FERROCHELATASE, CHLOROPLASTIC"/>
    <property type="match status" value="1"/>
</dbReference>
<organism evidence="3 4">
    <name type="scientific">Ferroacidibacillus organovorans</name>
    <dbReference type="NCBI Taxonomy" id="1765683"/>
    <lineage>
        <taxon>Bacteria</taxon>
        <taxon>Bacillati</taxon>
        <taxon>Bacillota</taxon>
        <taxon>Bacilli</taxon>
        <taxon>Bacillales</taxon>
        <taxon>Alicyclobacillaceae</taxon>
        <taxon>Ferroacidibacillus</taxon>
    </lineage>
</organism>
<protein>
    <recommendedName>
        <fullName evidence="5">Cobalamin biosynthesis protein CbiX</fullName>
    </recommendedName>
</protein>
<dbReference type="GO" id="GO:0016829">
    <property type="term" value="F:lyase activity"/>
    <property type="evidence" value="ECO:0007669"/>
    <property type="project" value="UniProtKB-KW"/>
</dbReference>
<evidence type="ECO:0000256" key="2">
    <source>
        <dbReference type="ARBA" id="ARBA00023239"/>
    </source>
</evidence>
<dbReference type="GO" id="GO:0046872">
    <property type="term" value="F:metal ion binding"/>
    <property type="evidence" value="ECO:0007669"/>
    <property type="project" value="UniProtKB-KW"/>
</dbReference>
<sequence length="251" mass="27729">MKALLLVGHGTRDDVGNDEFVTLTERVTARLDTRGGELRVSRCFLELRAPWIVECAQAYLDAGCRKLYLSMFFLFAAGHVKHDIPSSLHPLVTRYGDASFYIGPPAGNAEGILQAAISRVQDAVREHPAHSDATVLLVVRGSSDQAAWADVLQVARALSDRLSRPVLPCAVVGVGLRFKDALCFARKAIIVLPYLLFTGNVLREIHELCIAVQREGRMLTCTSPLGGHPFVEDYFYQQATYHANFVKYAIE</sequence>
<dbReference type="AlphaFoldDB" id="A0A1V4ER16"/>
<keyword evidence="1" id="KW-0479">Metal-binding</keyword>
<dbReference type="InterPro" id="IPR002762">
    <property type="entry name" value="CbiX-like"/>
</dbReference>
<reference evidence="3 4" key="1">
    <citation type="submission" date="2017-02" db="EMBL/GenBank/DDBJ databases">
        <title>Draft genome of Acidibacillus ferrooxidans Huett2.</title>
        <authorList>
            <person name="Schopf S."/>
        </authorList>
    </citation>
    <scope>NUCLEOTIDE SEQUENCE [LARGE SCALE GENOMIC DNA]</scope>
    <source>
        <strain evidence="3 4">Huett2</strain>
    </source>
</reference>
<name>A0A1V4ER16_9BACL</name>